<gene>
    <name evidence="1" type="ORF">ABL78_6569</name>
</gene>
<dbReference type="Gene3D" id="2.70.98.10">
    <property type="match status" value="1"/>
</dbReference>
<accession>A0A0N1I1U7</accession>
<protein>
    <submittedName>
        <fullName evidence="1">Aldose 1-epimerase-like protein</fullName>
    </submittedName>
</protein>
<dbReference type="AlphaFoldDB" id="A0A0N1I1U7"/>
<dbReference type="Pfam" id="PF01263">
    <property type="entry name" value="Aldose_epim"/>
    <property type="match status" value="1"/>
</dbReference>
<comment type="caution">
    <text evidence="1">The sequence shown here is derived from an EMBL/GenBank/DDBJ whole genome shotgun (WGS) entry which is preliminary data.</text>
</comment>
<dbReference type="Proteomes" id="UP000038009">
    <property type="component" value="Unassembled WGS sequence"/>
</dbReference>
<keyword evidence="2" id="KW-1185">Reference proteome</keyword>
<dbReference type="VEuPathDB" id="TriTrypDB:Lsey_0264_0120"/>
<dbReference type="PANTHER" id="PTHR10091">
    <property type="entry name" value="ALDOSE-1-EPIMERASE"/>
    <property type="match status" value="1"/>
</dbReference>
<dbReference type="EMBL" id="LJSK01000264">
    <property type="protein sequence ID" value="KPI84388.1"/>
    <property type="molecule type" value="Genomic_DNA"/>
</dbReference>
<evidence type="ECO:0000313" key="2">
    <source>
        <dbReference type="Proteomes" id="UP000038009"/>
    </source>
</evidence>
<organism evidence="1 2">
    <name type="scientific">Leptomonas seymouri</name>
    <dbReference type="NCBI Taxonomy" id="5684"/>
    <lineage>
        <taxon>Eukaryota</taxon>
        <taxon>Discoba</taxon>
        <taxon>Euglenozoa</taxon>
        <taxon>Kinetoplastea</taxon>
        <taxon>Metakinetoplastina</taxon>
        <taxon>Trypanosomatida</taxon>
        <taxon>Trypanosomatidae</taxon>
        <taxon>Leishmaniinae</taxon>
        <taxon>Leptomonas</taxon>
    </lineage>
</organism>
<dbReference type="GO" id="GO:0006006">
    <property type="term" value="P:glucose metabolic process"/>
    <property type="evidence" value="ECO:0007669"/>
    <property type="project" value="TreeGrafter"/>
</dbReference>
<feature type="non-terminal residue" evidence="1">
    <location>
        <position position="220"/>
    </location>
</feature>
<dbReference type="InterPro" id="IPR014718">
    <property type="entry name" value="GH-type_carb-bd"/>
</dbReference>
<sequence length="220" mass="24319">MVFTVEVQPFGAGKMIWLSTDALRVGLANFGATISSVKIFHALKKQWIEVNCGFSHNPDEAEADTDYMGVTVGRCAGRVANAKFTLDGITYHTDKNMDVGHTCHGGVGAFHKKHWGYAVIQTHDRIGVKFNYTSPHMENGFPAELYSTVTYTVDRKSPNTLHTQFEACVTESSPAEATPVNIFNHAYWNLNGVPERTVAAGSDAVWKQPLSVHNHWVRVP</sequence>
<dbReference type="GO" id="GO:0030246">
    <property type="term" value="F:carbohydrate binding"/>
    <property type="evidence" value="ECO:0007669"/>
    <property type="project" value="InterPro"/>
</dbReference>
<dbReference type="PANTHER" id="PTHR10091:SF0">
    <property type="entry name" value="GALACTOSE MUTAROTASE"/>
    <property type="match status" value="1"/>
</dbReference>
<dbReference type="OrthoDB" id="274691at2759"/>
<name>A0A0N1I1U7_LEPSE</name>
<proteinExistence type="predicted"/>
<dbReference type="InterPro" id="IPR008183">
    <property type="entry name" value="Aldose_1/G6P_1-epimerase"/>
</dbReference>
<evidence type="ECO:0000313" key="1">
    <source>
        <dbReference type="EMBL" id="KPI84388.1"/>
    </source>
</evidence>
<reference evidence="1 2" key="1">
    <citation type="journal article" date="2015" name="PLoS Pathog.">
        <title>Leptomonas seymouri: Adaptations to the Dixenous Life Cycle Analyzed by Genome Sequencing, Transcriptome Profiling and Co-infection with Leishmania donovani.</title>
        <authorList>
            <person name="Kraeva N."/>
            <person name="Butenko A."/>
            <person name="Hlavacova J."/>
            <person name="Kostygov A."/>
            <person name="Myskova J."/>
            <person name="Grybchuk D."/>
            <person name="Lestinova T."/>
            <person name="Votypka J."/>
            <person name="Volf P."/>
            <person name="Opperdoes F."/>
            <person name="Flegontov P."/>
            <person name="Lukes J."/>
            <person name="Yurchenko V."/>
        </authorList>
    </citation>
    <scope>NUCLEOTIDE SEQUENCE [LARGE SCALE GENOMIC DNA]</scope>
    <source>
        <strain evidence="1 2">ATCC 30220</strain>
    </source>
</reference>
<dbReference type="GO" id="GO:0004034">
    <property type="term" value="F:aldose 1-epimerase activity"/>
    <property type="evidence" value="ECO:0007669"/>
    <property type="project" value="TreeGrafter"/>
</dbReference>
<dbReference type="GO" id="GO:0033499">
    <property type="term" value="P:galactose catabolic process via UDP-galactose, Leloir pathway"/>
    <property type="evidence" value="ECO:0007669"/>
    <property type="project" value="TreeGrafter"/>
</dbReference>
<dbReference type="SUPFAM" id="SSF74650">
    <property type="entry name" value="Galactose mutarotase-like"/>
    <property type="match status" value="1"/>
</dbReference>
<dbReference type="InterPro" id="IPR011013">
    <property type="entry name" value="Gal_mutarotase_sf_dom"/>
</dbReference>